<feature type="domain" description="O-GlcNAc transferase C-terminal" evidence="8">
    <location>
        <begin position="198"/>
        <end position="355"/>
    </location>
</feature>
<dbReference type="SUPFAM" id="SSF48452">
    <property type="entry name" value="TPR-like"/>
    <property type="match status" value="1"/>
</dbReference>
<evidence type="ECO:0000256" key="7">
    <source>
        <dbReference type="ARBA" id="ARBA00022803"/>
    </source>
</evidence>
<keyword evidence="4 9" id="KW-0328">Glycosyltransferase</keyword>
<comment type="pathway">
    <text evidence="1">Protein modification; protein glycosylation.</text>
</comment>
<dbReference type="Gene3D" id="3.40.50.2000">
    <property type="entry name" value="Glycogen Phosphorylase B"/>
    <property type="match status" value="1"/>
</dbReference>
<dbReference type="SUPFAM" id="SSF53756">
    <property type="entry name" value="UDP-Glycosyltransferase/glycogen phosphorylase"/>
    <property type="match status" value="1"/>
</dbReference>
<evidence type="ECO:0000313" key="9">
    <source>
        <dbReference type="EMBL" id="OWR34037.1"/>
    </source>
</evidence>
<evidence type="ECO:0000256" key="2">
    <source>
        <dbReference type="ARBA" id="ARBA00005386"/>
    </source>
</evidence>
<evidence type="ECO:0000256" key="5">
    <source>
        <dbReference type="ARBA" id="ARBA00022679"/>
    </source>
</evidence>
<evidence type="ECO:0000256" key="3">
    <source>
        <dbReference type="ARBA" id="ARBA00011970"/>
    </source>
</evidence>
<dbReference type="InterPro" id="IPR019734">
    <property type="entry name" value="TPR_rpt"/>
</dbReference>
<keyword evidence="6" id="KW-0677">Repeat</keyword>
<comment type="caution">
    <text evidence="9">The sequence shown here is derived from an EMBL/GenBank/DDBJ whole genome shotgun (WGS) entry which is preliminary data.</text>
</comment>
<dbReference type="Gene3D" id="1.25.40.10">
    <property type="entry name" value="Tetratricopeptide repeat domain"/>
    <property type="match status" value="2"/>
</dbReference>
<evidence type="ECO:0000259" key="8">
    <source>
        <dbReference type="Pfam" id="PF13844"/>
    </source>
</evidence>
<dbReference type="Pfam" id="PF13844">
    <property type="entry name" value="Glyco_transf_41"/>
    <property type="match status" value="2"/>
</dbReference>
<dbReference type="SMART" id="SM00028">
    <property type="entry name" value="TPR"/>
    <property type="match status" value="3"/>
</dbReference>
<dbReference type="AlphaFoldDB" id="A0A246KZN7"/>
<name>A0A246KZN7_9GAMM</name>
<sequence>MSAWQQRQHLQQAIARQPGDFVAWVMLADLELEAGDIAAGEQAARRALQLRPNHPEALARLGRVAWMAGAHADAAALLGQASALAPQHPGIALWLGHALEDADDAEGAAAAYRRAHALMPDEPYIAAQRLAWQRRLCDWQDVDALSTQVRAALASGQGAVEPFAFLSEDASAAEQLACAGARAAVIAGSVRPLPAVKMRTRGPLRVGFLSNGFGAHPTGLLTVALLEHLRHDPALQLHLFALNRADGSRIRDRLQAATRLHDVAALRHADIAARIRAQGIDLLFDLRGWGGGGTPEVLAMRPAPLQLNWLAYPGTSGARWLDAVVADEFVLPASLEPHFSERVLRLPRAFQPSDNTRTLEPSPSRAECGLPAQGVVFCCFNNSYKLNPRSMGRAFAVLQAVPGSVLWLLSGPGQADARLRAAAQAAGVDPARLVFMAKLPHPQYLARYQLADLFLDTHPYNAHTTASDALWAGCPVLTCPGDTFAARVAGSLNHHLGLSRMNVVDDAAFIAAASALGNDPSALAALRAELAQARDRSGLFDMAGFARDLSALLQRLAGEQGWQGVDIA</sequence>
<dbReference type="Proteomes" id="UP000197904">
    <property type="component" value="Unassembled WGS sequence"/>
</dbReference>
<evidence type="ECO:0000256" key="1">
    <source>
        <dbReference type="ARBA" id="ARBA00004922"/>
    </source>
</evidence>
<evidence type="ECO:0000256" key="6">
    <source>
        <dbReference type="ARBA" id="ARBA00022737"/>
    </source>
</evidence>
<dbReference type="GO" id="GO:0097363">
    <property type="term" value="F:protein O-acetylglucosaminyltransferase activity"/>
    <property type="evidence" value="ECO:0007669"/>
    <property type="project" value="UniProtKB-EC"/>
</dbReference>
<organism evidence="9 10">
    <name type="scientific">Stenotrophomonas pavanii</name>
    <dbReference type="NCBI Taxonomy" id="487698"/>
    <lineage>
        <taxon>Bacteria</taxon>
        <taxon>Pseudomonadati</taxon>
        <taxon>Pseudomonadota</taxon>
        <taxon>Gammaproteobacteria</taxon>
        <taxon>Lysobacterales</taxon>
        <taxon>Lysobacteraceae</taxon>
        <taxon>Stenotrophomonas</taxon>
    </lineage>
</organism>
<evidence type="ECO:0000256" key="4">
    <source>
        <dbReference type="ARBA" id="ARBA00022676"/>
    </source>
</evidence>
<proteinExistence type="inferred from homology"/>
<dbReference type="InterPro" id="IPR029489">
    <property type="entry name" value="OGT/SEC/SPY_C"/>
</dbReference>
<keyword evidence="5 9" id="KW-0808">Transferase</keyword>
<gene>
    <name evidence="9" type="ORF">CEE55_09055</name>
</gene>
<feature type="domain" description="O-GlcNAc transferase C-terminal" evidence="8">
    <location>
        <begin position="364"/>
        <end position="549"/>
    </location>
</feature>
<dbReference type="EC" id="2.4.1.255" evidence="3"/>
<dbReference type="PANTHER" id="PTHR44998:SF1">
    <property type="entry name" value="UDP-N-ACETYLGLUCOSAMINE--PEPTIDE N-ACETYLGLUCOSAMINYLTRANSFERASE 110 KDA SUBUNIT"/>
    <property type="match status" value="1"/>
</dbReference>
<dbReference type="Gene3D" id="3.40.50.11380">
    <property type="match status" value="1"/>
</dbReference>
<dbReference type="RefSeq" id="WP_049468724.1">
    <property type="nucleotide sequence ID" value="NZ_JBJMAE010000017.1"/>
</dbReference>
<dbReference type="PANTHER" id="PTHR44998">
    <property type="match status" value="1"/>
</dbReference>
<dbReference type="Pfam" id="PF13432">
    <property type="entry name" value="TPR_16"/>
    <property type="match status" value="1"/>
</dbReference>
<dbReference type="EMBL" id="NIXP01000057">
    <property type="protein sequence ID" value="OWR34037.1"/>
    <property type="molecule type" value="Genomic_DNA"/>
</dbReference>
<keyword evidence="7" id="KW-0802">TPR repeat</keyword>
<protein>
    <recommendedName>
        <fullName evidence="3">protein O-GlcNAc transferase</fullName>
        <ecNumber evidence="3">2.4.1.255</ecNumber>
    </recommendedName>
</protein>
<comment type="similarity">
    <text evidence="2">Belongs to the glycosyltransferase 41 family. O-GlcNAc transferase subfamily.</text>
</comment>
<reference evidence="9 10" key="1">
    <citation type="submission" date="2017-06" db="EMBL/GenBank/DDBJ databases">
        <authorList>
            <person name="Kim H.J."/>
            <person name="Triplett B.A."/>
        </authorList>
    </citation>
    <scope>NUCLEOTIDE SEQUENCE [LARGE SCALE GENOMIC DNA]</scope>
    <source>
        <strain evidence="9 10">S18795</strain>
    </source>
</reference>
<accession>A0A246KZN7</accession>
<evidence type="ECO:0000313" key="10">
    <source>
        <dbReference type="Proteomes" id="UP000197904"/>
    </source>
</evidence>
<dbReference type="InterPro" id="IPR011990">
    <property type="entry name" value="TPR-like_helical_dom_sf"/>
</dbReference>